<keyword evidence="2" id="KW-0479">Metal-binding</keyword>
<dbReference type="InterPro" id="IPR006913">
    <property type="entry name" value="CENP-V/GFA"/>
</dbReference>
<dbReference type="Gene3D" id="2.170.150.70">
    <property type="match status" value="1"/>
</dbReference>
<dbReference type="InterPro" id="IPR011057">
    <property type="entry name" value="Mss4-like_sf"/>
</dbReference>
<name>A0ABZ2KVM1_9BACT</name>
<dbReference type="RefSeq" id="WP_394832351.1">
    <property type="nucleotide sequence ID" value="NZ_CP089929.1"/>
</dbReference>
<evidence type="ECO:0000256" key="2">
    <source>
        <dbReference type="ARBA" id="ARBA00022723"/>
    </source>
</evidence>
<feature type="domain" description="CENP-V/GFA" evidence="4">
    <location>
        <begin position="7"/>
        <end position="118"/>
    </location>
</feature>
<dbReference type="Pfam" id="PF04828">
    <property type="entry name" value="GFA"/>
    <property type="match status" value="1"/>
</dbReference>
<evidence type="ECO:0000259" key="4">
    <source>
        <dbReference type="PROSITE" id="PS51891"/>
    </source>
</evidence>
<proteinExistence type="inferred from homology"/>
<reference evidence="5" key="1">
    <citation type="submission" date="2021-12" db="EMBL/GenBank/DDBJ databases">
        <title>Discovery of the Pendulisporaceae a myxobacterial family with distinct sporulation behavior and unique specialized metabolism.</title>
        <authorList>
            <person name="Garcia R."/>
            <person name="Popoff A."/>
            <person name="Bader C.D."/>
            <person name="Loehr J."/>
            <person name="Walesch S."/>
            <person name="Walt C."/>
            <person name="Boldt J."/>
            <person name="Bunk B."/>
            <person name="Haeckl F.J.F.P.J."/>
            <person name="Gunesch A.P."/>
            <person name="Birkelbach J."/>
            <person name="Nuebel U."/>
            <person name="Pietschmann T."/>
            <person name="Bach T."/>
            <person name="Mueller R."/>
        </authorList>
    </citation>
    <scope>NUCLEOTIDE SEQUENCE</scope>
    <source>
        <strain evidence="5">MSr11367</strain>
    </source>
</reference>
<sequence>MGETKTYSGSCHCGKTRFEVTADIQKASSCNCSICGRTGWLMASVPSDAFTLLSGTETQVDYQFGSKTMHHSFCGTCGIRAFGTYAVDGQEKVVVNLRCLDGLDVDALDVQKFDGKSY</sequence>
<evidence type="ECO:0000313" key="6">
    <source>
        <dbReference type="Proteomes" id="UP001374803"/>
    </source>
</evidence>
<organism evidence="5 6">
    <name type="scientific">Pendulispora rubella</name>
    <dbReference type="NCBI Taxonomy" id="2741070"/>
    <lineage>
        <taxon>Bacteria</taxon>
        <taxon>Pseudomonadati</taxon>
        <taxon>Myxococcota</taxon>
        <taxon>Myxococcia</taxon>
        <taxon>Myxococcales</taxon>
        <taxon>Sorangiineae</taxon>
        <taxon>Pendulisporaceae</taxon>
        <taxon>Pendulispora</taxon>
    </lineage>
</organism>
<evidence type="ECO:0000256" key="1">
    <source>
        <dbReference type="ARBA" id="ARBA00005495"/>
    </source>
</evidence>
<dbReference type="PANTHER" id="PTHR28620">
    <property type="entry name" value="CENTROMERE PROTEIN V"/>
    <property type="match status" value="1"/>
</dbReference>
<dbReference type="PROSITE" id="PS51891">
    <property type="entry name" value="CENP_V_GFA"/>
    <property type="match status" value="1"/>
</dbReference>
<dbReference type="EMBL" id="CP089983">
    <property type="protein sequence ID" value="WXB02722.1"/>
    <property type="molecule type" value="Genomic_DNA"/>
</dbReference>
<comment type="similarity">
    <text evidence="1">Belongs to the Gfa family.</text>
</comment>
<dbReference type="PANTHER" id="PTHR28620:SF1">
    <property type="entry name" value="CENP-V_GFA DOMAIN-CONTAINING PROTEIN"/>
    <property type="match status" value="1"/>
</dbReference>
<dbReference type="SUPFAM" id="SSF51316">
    <property type="entry name" value="Mss4-like"/>
    <property type="match status" value="1"/>
</dbReference>
<evidence type="ECO:0000313" key="5">
    <source>
        <dbReference type="EMBL" id="WXB02722.1"/>
    </source>
</evidence>
<keyword evidence="6" id="KW-1185">Reference proteome</keyword>
<dbReference type="InterPro" id="IPR052355">
    <property type="entry name" value="CENP-V-like"/>
</dbReference>
<protein>
    <submittedName>
        <fullName evidence="5">GFA family protein</fullName>
    </submittedName>
</protein>
<dbReference type="Proteomes" id="UP001374803">
    <property type="component" value="Chromosome"/>
</dbReference>
<accession>A0ABZ2KVM1</accession>
<evidence type="ECO:0000256" key="3">
    <source>
        <dbReference type="ARBA" id="ARBA00022833"/>
    </source>
</evidence>
<gene>
    <name evidence="5" type="ORF">LVJ94_38150</name>
</gene>
<keyword evidence="3" id="KW-0862">Zinc</keyword>